<dbReference type="GO" id="GO:0019854">
    <property type="term" value="P:L-ascorbic acid catabolic process"/>
    <property type="evidence" value="ECO:0007669"/>
    <property type="project" value="TreeGrafter"/>
</dbReference>
<comment type="caution">
    <text evidence="3">The sequence shown here is derived from an EMBL/GenBank/DDBJ whole genome shotgun (WGS) entry which is preliminary data.</text>
</comment>
<protein>
    <recommendedName>
        <fullName evidence="2">Orotidine 5'-phosphate decarboxylase domain-containing protein</fullName>
    </recommendedName>
</protein>
<dbReference type="EMBL" id="PEYE01000005">
    <property type="protein sequence ID" value="PIS39090.1"/>
    <property type="molecule type" value="Genomic_DNA"/>
</dbReference>
<dbReference type="SUPFAM" id="SSF51366">
    <property type="entry name" value="Ribulose-phoshate binding barrel"/>
    <property type="match status" value="1"/>
</dbReference>
<keyword evidence="1" id="KW-0456">Lyase</keyword>
<name>A0A2M6T193_9BACT</name>
<proteinExistence type="predicted"/>
<evidence type="ECO:0000313" key="3">
    <source>
        <dbReference type="EMBL" id="PIS39090.1"/>
    </source>
</evidence>
<dbReference type="PANTHER" id="PTHR35039:SF3">
    <property type="entry name" value="3-KETO-L-GULONATE-6-PHOSPHATE DECARBOXYLASE SGBH-RELATED"/>
    <property type="match status" value="1"/>
</dbReference>
<accession>A0A2M6T193</accession>
<dbReference type="Gene3D" id="3.20.20.70">
    <property type="entry name" value="Aldolase class I"/>
    <property type="match status" value="1"/>
</dbReference>
<dbReference type="Proteomes" id="UP000229390">
    <property type="component" value="Unassembled WGS sequence"/>
</dbReference>
<dbReference type="GO" id="GO:0033982">
    <property type="term" value="F:3-dehydro-L-gulonate-6-phosphate decarboxylase activity"/>
    <property type="evidence" value="ECO:0007669"/>
    <property type="project" value="TreeGrafter"/>
</dbReference>
<dbReference type="PANTHER" id="PTHR35039">
    <property type="entry name" value="3-KETO-L-GULONATE-6-PHOSPHATE DECARBOXYLASE SGBH-RELATED"/>
    <property type="match status" value="1"/>
</dbReference>
<evidence type="ECO:0000256" key="1">
    <source>
        <dbReference type="ARBA" id="ARBA00023239"/>
    </source>
</evidence>
<reference evidence="4" key="1">
    <citation type="submission" date="2017-09" db="EMBL/GenBank/DDBJ databases">
        <title>Depth-based differentiation of microbial function through sediment-hosted aquifers and enrichment of novel symbionts in the deep terrestrial subsurface.</title>
        <authorList>
            <person name="Probst A.J."/>
            <person name="Ladd B."/>
            <person name="Jarett J.K."/>
            <person name="Geller-Mcgrath D.E."/>
            <person name="Sieber C.M.K."/>
            <person name="Emerson J.B."/>
            <person name="Anantharaman K."/>
            <person name="Thomas B.C."/>
            <person name="Malmstrom R."/>
            <person name="Stieglmeier M."/>
            <person name="Klingl A."/>
            <person name="Woyke T."/>
            <person name="Ryan C.M."/>
            <person name="Banfield J.F."/>
        </authorList>
    </citation>
    <scope>NUCLEOTIDE SEQUENCE [LARGE SCALE GENOMIC DNA]</scope>
</reference>
<dbReference type="InterPro" id="IPR011060">
    <property type="entry name" value="RibuloseP-bd_barrel"/>
</dbReference>
<dbReference type="AlphaFoldDB" id="A0A2M6T193"/>
<dbReference type="InterPro" id="IPR001754">
    <property type="entry name" value="OMPdeCOase_dom"/>
</dbReference>
<gene>
    <name evidence="3" type="ORF">COT34_00250</name>
</gene>
<dbReference type="SMART" id="SM00934">
    <property type="entry name" value="OMPdecase"/>
    <property type="match status" value="1"/>
</dbReference>
<dbReference type="GO" id="GO:0006207">
    <property type="term" value="P:'de novo' pyrimidine nucleobase biosynthetic process"/>
    <property type="evidence" value="ECO:0007669"/>
    <property type="project" value="InterPro"/>
</dbReference>
<organism evidence="3 4">
    <name type="scientific">Candidatus Nealsonbacteria bacterium CG08_land_8_20_14_0_20_43_11</name>
    <dbReference type="NCBI Taxonomy" id="1974706"/>
    <lineage>
        <taxon>Bacteria</taxon>
        <taxon>Candidatus Nealsoniibacteriota</taxon>
    </lineage>
</organism>
<sequence>MDFFIWLIIIIVIAALMRKKGAPGIKSKRGVGLPILSPFHLASLKSLAEILNEVAKEMPQKIQQKPERKAVEDEGALPLPQKASLDKRKKYLQVALNSTIAEAEMIISQLPHSDRILVEAGTPLIKSYGMRAISQIKANCFSNWSYVVADIKTADMAEREVELAARVGASAATCLGVAPVETIDYFIESCKKNGIDSIIDMMNVENPILILRQLKEPPVVVIVHRGVDETETVKGKPIPYYQINQIKGNCNTMVAVAGGDTIQEIRSAIFNGADIVVVWKAFYGVQGDVAELVKEFLKEIR</sequence>
<feature type="domain" description="Orotidine 5'-phosphate decarboxylase" evidence="2">
    <location>
        <begin position="91"/>
        <end position="295"/>
    </location>
</feature>
<dbReference type="Pfam" id="PF00215">
    <property type="entry name" value="OMPdecase"/>
    <property type="match status" value="1"/>
</dbReference>
<evidence type="ECO:0000259" key="2">
    <source>
        <dbReference type="SMART" id="SM00934"/>
    </source>
</evidence>
<dbReference type="GO" id="GO:0004590">
    <property type="term" value="F:orotidine-5'-phosphate decarboxylase activity"/>
    <property type="evidence" value="ECO:0007669"/>
    <property type="project" value="InterPro"/>
</dbReference>
<evidence type="ECO:0000313" key="4">
    <source>
        <dbReference type="Proteomes" id="UP000229390"/>
    </source>
</evidence>
<dbReference type="InterPro" id="IPR013785">
    <property type="entry name" value="Aldolase_TIM"/>
</dbReference>